<feature type="region of interest" description="Disordered" evidence="1">
    <location>
        <begin position="78"/>
        <end position="101"/>
    </location>
</feature>
<keyword evidence="3" id="KW-1185">Reference proteome</keyword>
<dbReference type="EMBL" id="FOQD01000002">
    <property type="protein sequence ID" value="SFH73135.1"/>
    <property type="molecule type" value="Genomic_DNA"/>
</dbReference>
<gene>
    <name evidence="2" type="ORF">SAMN05421753_102255</name>
</gene>
<dbReference type="AlphaFoldDB" id="A0A1I3CFB2"/>
<accession>A0A1I3CFB2</accession>
<protein>
    <submittedName>
        <fullName evidence="2">Uncharacterized protein</fullName>
    </submittedName>
</protein>
<name>A0A1I3CFB2_9PLAN</name>
<dbReference type="Proteomes" id="UP000199518">
    <property type="component" value="Unassembled WGS sequence"/>
</dbReference>
<evidence type="ECO:0000256" key="1">
    <source>
        <dbReference type="SAM" id="MobiDB-lite"/>
    </source>
</evidence>
<sequence>MQRLAFRVREAIAIDGQGTVLVTDLTRDLMSANLAVDDELELRHLGATLKVRIIGIEMFQREGDKDISLAVMLAPPVTPAQAPRGSEAWTVERAEGVRGQR</sequence>
<dbReference type="STRING" id="1576369.SAMN05421753_102255"/>
<organism evidence="2 3">
    <name type="scientific">Planctomicrobium piriforme</name>
    <dbReference type="NCBI Taxonomy" id="1576369"/>
    <lineage>
        <taxon>Bacteria</taxon>
        <taxon>Pseudomonadati</taxon>
        <taxon>Planctomycetota</taxon>
        <taxon>Planctomycetia</taxon>
        <taxon>Planctomycetales</taxon>
        <taxon>Planctomycetaceae</taxon>
        <taxon>Planctomicrobium</taxon>
    </lineage>
</organism>
<feature type="compositionally biased region" description="Basic and acidic residues" evidence="1">
    <location>
        <begin position="90"/>
        <end position="101"/>
    </location>
</feature>
<dbReference type="RefSeq" id="WP_092047941.1">
    <property type="nucleotide sequence ID" value="NZ_FOQD01000002.1"/>
</dbReference>
<reference evidence="3" key="1">
    <citation type="submission" date="2016-10" db="EMBL/GenBank/DDBJ databases">
        <authorList>
            <person name="Varghese N."/>
            <person name="Submissions S."/>
        </authorList>
    </citation>
    <scope>NUCLEOTIDE SEQUENCE [LARGE SCALE GENOMIC DNA]</scope>
    <source>
        <strain evidence="3">DSM 26348</strain>
    </source>
</reference>
<proteinExistence type="predicted"/>
<evidence type="ECO:0000313" key="3">
    <source>
        <dbReference type="Proteomes" id="UP000199518"/>
    </source>
</evidence>
<evidence type="ECO:0000313" key="2">
    <source>
        <dbReference type="EMBL" id="SFH73135.1"/>
    </source>
</evidence>